<dbReference type="Proteomes" id="UP000678499">
    <property type="component" value="Unassembled WGS sequence"/>
</dbReference>
<feature type="transmembrane region" description="Helical" evidence="1">
    <location>
        <begin position="12"/>
        <end position="29"/>
    </location>
</feature>
<keyword evidence="1" id="KW-0472">Membrane</keyword>
<accession>A0A7R9C2X2</accession>
<evidence type="ECO:0000256" key="1">
    <source>
        <dbReference type="SAM" id="Phobius"/>
    </source>
</evidence>
<name>A0A7R9C2X2_9CRUS</name>
<sequence>MTGYSQIAEKTIVVLGLFWHVLVFLGHAYSASRRHFRCCSGDRLQKQRLLMTIVFSFIPPFTMLEKRCFI</sequence>
<reference evidence="2" key="1">
    <citation type="submission" date="2020-11" db="EMBL/GenBank/DDBJ databases">
        <authorList>
            <person name="Tran Van P."/>
        </authorList>
    </citation>
    <scope>NUCLEOTIDE SEQUENCE</scope>
</reference>
<proteinExistence type="predicted"/>
<dbReference type="AlphaFoldDB" id="A0A7R9C2X2"/>
<organism evidence="2">
    <name type="scientific">Notodromas monacha</name>
    <dbReference type="NCBI Taxonomy" id="399045"/>
    <lineage>
        <taxon>Eukaryota</taxon>
        <taxon>Metazoa</taxon>
        <taxon>Ecdysozoa</taxon>
        <taxon>Arthropoda</taxon>
        <taxon>Crustacea</taxon>
        <taxon>Oligostraca</taxon>
        <taxon>Ostracoda</taxon>
        <taxon>Podocopa</taxon>
        <taxon>Podocopida</taxon>
        <taxon>Cypridocopina</taxon>
        <taxon>Cypridoidea</taxon>
        <taxon>Cyprididae</taxon>
        <taxon>Notodromas</taxon>
    </lineage>
</organism>
<dbReference type="EMBL" id="OA895476">
    <property type="protein sequence ID" value="CAD7285320.1"/>
    <property type="molecule type" value="Genomic_DNA"/>
</dbReference>
<keyword evidence="1" id="KW-1133">Transmembrane helix</keyword>
<keyword evidence="1" id="KW-0812">Transmembrane</keyword>
<evidence type="ECO:0000313" key="3">
    <source>
        <dbReference type="Proteomes" id="UP000678499"/>
    </source>
</evidence>
<protein>
    <submittedName>
        <fullName evidence="2">Uncharacterized protein</fullName>
    </submittedName>
</protein>
<gene>
    <name evidence="2" type="ORF">NMOB1V02_LOCUS12922</name>
</gene>
<keyword evidence="3" id="KW-1185">Reference proteome</keyword>
<dbReference type="EMBL" id="CAJPEX010013439">
    <property type="protein sequence ID" value="CAG0925472.1"/>
    <property type="molecule type" value="Genomic_DNA"/>
</dbReference>
<evidence type="ECO:0000313" key="2">
    <source>
        <dbReference type="EMBL" id="CAD7285320.1"/>
    </source>
</evidence>